<reference evidence="8 13" key="3">
    <citation type="submission" date="2018-02" db="EMBL/GenBank/DDBJ databases">
        <title>Acinetobacter baumanii whole genome sequence.</title>
        <authorList>
            <person name="Qasim Z.J."/>
        </authorList>
    </citation>
    <scope>NUCLEOTIDE SEQUENCE [LARGE SCALE GENOMIC DNA]</scope>
    <source>
        <strain evidence="8 13">ZQ8</strain>
    </source>
</reference>
<reference evidence="10 15" key="4">
    <citation type="submission" date="2018-10" db="EMBL/GenBank/DDBJ databases">
        <title>GWAS and RNA-Seq identify cryptic mechanisms of antimicrobial resistance in Acinetobacter baumannii.</title>
        <authorList>
            <person name="Sahl J.W."/>
        </authorList>
    </citation>
    <scope>NUCLEOTIDE SEQUENCE [LARGE SCALE GENOMIC DNA]</scope>
    <source>
        <strain evidence="10 15">TG31299</strain>
    </source>
</reference>
<evidence type="ECO:0000313" key="18">
    <source>
        <dbReference type="Proteomes" id="UP001174156"/>
    </source>
</evidence>
<dbReference type="Proteomes" id="UP000223291">
    <property type="component" value="Unassembled WGS sequence"/>
</dbReference>
<evidence type="ECO:0000313" key="16">
    <source>
        <dbReference type="Proteomes" id="UP000315888"/>
    </source>
</evidence>
<evidence type="ECO:0000313" key="11">
    <source>
        <dbReference type="EMBL" id="TPU68642.1"/>
    </source>
</evidence>
<protein>
    <submittedName>
        <fullName evidence="4">Uncharacterized protein</fullName>
    </submittedName>
</protein>
<evidence type="ECO:0000313" key="9">
    <source>
        <dbReference type="EMBL" id="QTK42618.1"/>
    </source>
</evidence>
<reference evidence="7 14" key="2">
    <citation type="journal article" date="2018" name="J. Antimicrob. Chemother.">
        <title>Phylogenomics of colistin-susceptible and resistant XDR Acinetobacter baumannii.</title>
        <authorList>
            <person name="Mustapha M."/>
            <person name="Li B."/>
            <person name="Pacey M.P."/>
            <person name="Mettus R.T."/>
            <person name="McElheny C.L."/>
            <person name="Ernst R.K."/>
            <person name="Cooper V.S."/>
            <person name="Doi Y."/>
        </authorList>
    </citation>
    <scope>NUCLEOTIDE SEQUENCE [LARGE SCALE GENOMIC DNA]</scope>
    <source>
        <strain evidence="7 14">R20</strain>
    </source>
</reference>
<evidence type="ECO:0000313" key="6">
    <source>
        <dbReference type="EMBL" id="PHQ02565.1"/>
    </source>
</evidence>
<dbReference type="EMBL" id="CP072270">
    <property type="protein sequence ID" value="QTK42618.1"/>
    <property type="molecule type" value="Genomic_DNA"/>
</dbReference>
<evidence type="ECO:0000313" key="7">
    <source>
        <dbReference type="EMBL" id="PQH54535.1"/>
    </source>
</evidence>
<dbReference type="Proteomes" id="UP000269597">
    <property type="component" value="Unassembled WGS sequence"/>
</dbReference>
<dbReference type="Proteomes" id="UP001174156">
    <property type="component" value="Unassembled WGS sequence"/>
</dbReference>
<dbReference type="AlphaFoldDB" id="A0A232HLZ9"/>
<evidence type="ECO:0000313" key="1">
    <source>
        <dbReference type="EMBL" id="EGY2379012.1"/>
    </source>
</evidence>
<evidence type="ECO:0000313" key="3">
    <source>
        <dbReference type="EMBL" id="MDK4880952.1"/>
    </source>
</evidence>
<dbReference type="EMBL" id="RFBY01000003">
    <property type="protein sequence ID" value="RSP81060.1"/>
    <property type="molecule type" value="Genomic_DNA"/>
</dbReference>
<gene>
    <name evidence="7" type="ORF">C5U34_04920</name>
    <name evidence="6" type="ORF">CPI82_11910</name>
    <name evidence="8" type="ORF">CV954_014500</name>
    <name evidence="10" type="ORF">EA722_01790</name>
    <name evidence="11" type="ORF">FJU42_02025</name>
    <name evidence="5" type="ORF">G3N53_08745</name>
    <name evidence="9" type="ORF">J6E47_14540</name>
    <name evidence="1" type="ORF">JHZ39_003443</name>
    <name evidence="2" type="ORF">MKP18_000880</name>
    <name evidence="4" type="ORF">P9867_005135</name>
    <name evidence="3" type="ORF">P9867_04270</name>
</gene>
<evidence type="ECO:0000313" key="4">
    <source>
        <dbReference type="EMBL" id="MEC5495942.1"/>
    </source>
</evidence>
<dbReference type="Proteomes" id="UP000470018">
    <property type="component" value="Unassembled WGS sequence"/>
</dbReference>
<dbReference type="EMBL" id="ABFEVW030000004">
    <property type="protein sequence ID" value="EMN1070602.1"/>
    <property type="molecule type" value="Genomic_DNA"/>
</dbReference>
<evidence type="ECO:0000313" key="13">
    <source>
        <dbReference type="Proteomes" id="UP000233757"/>
    </source>
</evidence>
<dbReference type="EMBL" id="JARTMM010000009">
    <property type="protein sequence ID" value="MDK4880952.1"/>
    <property type="molecule type" value="Genomic_DNA"/>
</dbReference>
<sequence length="42" mass="5098">MICIFLKFNVLCKESHIFQTYCLNSNYCRLSYNHLEKLIKLL</sequence>
<dbReference type="EMBL" id="JAAGTY010000008">
    <property type="protein sequence ID" value="NDW41163.1"/>
    <property type="molecule type" value="Genomic_DNA"/>
</dbReference>
<dbReference type="Proteomes" id="UP000233757">
    <property type="component" value="Unassembled WGS sequence"/>
</dbReference>
<reference evidence="3" key="10">
    <citation type="submission" date="2023-01" db="EMBL/GenBank/DDBJ databases">
        <title>Genomic dissection of endemic carbapenem resistance: metallo-beta-lactamase gene dissemination through clonal, plasmid and integron transfer pathways.</title>
        <authorList>
            <person name="Macesic N."/>
        </authorList>
    </citation>
    <scope>NUCLEOTIDE SEQUENCE</scope>
    <source>
        <strain evidence="3">CPO519</strain>
    </source>
</reference>
<reference evidence="5 17" key="6">
    <citation type="submission" date="2020-02" db="EMBL/GenBank/DDBJ databases">
        <title>Whole genome shot-gun sequencing of clinical Carbapenem resistant A. baumannii.</title>
        <authorList>
            <person name="Veeraraghavan B."/>
            <person name="Mathur P."/>
            <person name="Vijayakumar S."/>
            <person name="Vasudevan K."/>
            <person name="Lincy M."/>
            <person name="Kirubananthan A."/>
        </authorList>
    </citation>
    <scope>NUCLEOTIDE SEQUENCE [LARGE SCALE GENOMIC DNA]</scope>
    <source>
        <strain evidence="5 17">SP816</strain>
    </source>
</reference>
<evidence type="ECO:0000313" key="14">
    <source>
        <dbReference type="Proteomes" id="UP000239276"/>
    </source>
</evidence>
<dbReference type="Proteomes" id="UP000239276">
    <property type="component" value="Unassembled WGS sequence"/>
</dbReference>
<dbReference type="EMBL" id="NXDV01000008">
    <property type="protein sequence ID" value="PHQ02565.1"/>
    <property type="molecule type" value="Genomic_DNA"/>
</dbReference>
<reference evidence="4" key="11">
    <citation type="submission" date="2024-01" db="EMBL/GenBank/DDBJ databases">
        <authorList>
            <person name="Macesic N."/>
        </authorList>
    </citation>
    <scope>NUCLEOTIDE SEQUENCE</scope>
    <source>
        <strain evidence="4">CPO519</strain>
    </source>
</reference>
<reference evidence="6 12" key="1">
    <citation type="submission" date="2017-09" db="EMBL/GenBank/DDBJ databases">
        <title>Draft genome of Acinetobacter baumannii strain I43, a mercury resistant bacteria.</title>
        <authorList>
            <person name="Siqueira K.A."/>
            <person name="Mello I.S."/>
            <person name="Mendes T.A."/>
            <person name="Soares M.A."/>
        </authorList>
    </citation>
    <scope>NUCLEOTIDE SEQUENCE [LARGE SCALE GENOMIC DNA]</scope>
    <source>
        <strain evidence="6 12">I43</strain>
    </source>
</reference>
<dbReference type="EMBL" id="JARTMM020000001">
    <property type="protein sequence ID" value="MEC5495942.1"/>
    <property type="molecule type" value="Genomic_DNA"/>
</dbReference>
<dbReference type="RefSeq" id="WP_085940550.1">
    <property type="nucleotide sequence ID" value="NZ_AP014649.1"/>
</dbReference>
<dbReference type="GeneID" id="92892953"/>
<dbReference type="EMBL" id="PHJU02000033">
    <property type="protein sequence ID" value="PQL81418.1"/>
    <property type="molecule type" value="Genomic_DNA"/>
</dbReference>
<name>A0A232HLZ9_ACIBA</name>
<evidence type="ECO:0000313" key="15">
    <source>
        <dbReference type="Proteomes" id="UP000269597"/>
    </source>
</evidence>
<reference evidence="11 16" key="5">
    <citation type="submission" date="2019-06" db="EMBL/GenBank/DDBJ databases">
        <title>A Diverse Panel of Clinical Acinetobacter baumannii for Research Use.</title>
        <authorList>
            <person name="Mcgann P."/>
            <person name="Snesrud E."/>
            <person name="Galac M.R."/>
        </authorList>
    </citation>
    <scope>NUCLEOTIDE SEQUENCE [LARGE SCALE GENOMIC DNA]</scope>
    <source>
        <strain evidence="11 16">MRSN14237</strain>
    </source>
</reference>
<evidence type="ECO:0000313" key="10">
    <source>
        <dbReference type="EMBL" id="RSP81060.1"/>
    </source>
</evidence>
<dbReference type="EMBL" id="AAYLMQ010000059">
    <property type="protein sequence ID" value="EGY2379012.1"/>
    <property type="molecule type" value="Genomic_DNA"/>
</dbReference>
<accession>A0A232HLZ9</accession>
<reference evidence="4 18" key="9">
    <citation type="journal article" date="2023" name="Nat. Commun.">
        <title>Genomic dissection of endemic carbapenem resistance reveals metallo-beta-lactamase dissemination through clonal, plasmid and integron transfer.</title>
        <authorList>
            <person name="Macesic N."/>
            <person name="Hawkey J."/>
            <person name="Vezina B."/>
            <person name="Wisniewski J.A."/>
            <person name="Cottingham H."/>
            <person name="Blakeway L.V."/>
            <person name="Harshegyi T."/>
            <person name="Pragastis K."/>
            <person name="Badoordeen G.Z."/>
            <person name="Dennison A."/>
            <person name="Spelman D.W."/>
            <person name="Jenney A.W.J."/>
            <person name="Peleg A.Y."/>
        </authorList>
    </citation>
    <scope>NUCLEOTIDE SEQUENCE [LARGE SCALE GENOMIC DNA]</scope>
    <source>
        <strain evidence="4 18">CPO519</strain>
    </source>
</reference>
<dbReference type="EMBL" id="PUDN01000012">
    <property type="protein sequence ID" value="PQH54535.1"/>
    <property type="molecule type" value="Genomic_DNA"/>
</dbReference>
<evidence type="ECO:0000313" key="2">
    <source>
        <dbReference type="EMBL" id="EKU3567505.1"/>
    </source>
</evidence>
<reference evidence="1" key="7">
    <citation type="submission" date="2020-12" db="EMBL/GenBank/DDBJ databases">
        <authorList>
            <consortium name="Clinical and Environmental Microbiology Branch: Whole genome sequencing antimicrobial resistance pathogens in the healthcare setting"/>
        </authorList>
    </citation>
    <scope>NUCLEOTIDE SEQUENCE</scope>
    <source>
        <strain evidence="1">2018HL-00813</strain>
        <strain evidence="2">2021GN-00227</strain>
    </source>
</reference>
<dbReference type="EMBL" id="ABFEVW020000004">
    <property type="protein sequence ID" value="EKU3567505.1"/>
    <property type="molecule type" value="Genomic_DNA"/>
</dbReference>
<evidence type="ECO:0000313" key="5">
    <source>
        <dbReference type="EMBL" id="NDW41163.1"/>
    </source>
</evidence>
<dbReference type="EMBL" id="VHGY01000007">
    <property type="protein sequence ID" value="TPU68642.1"/>
    <property type="molecule type" value="Genomic_DNA"/>
</dbReference>
<proteinExistence type="predicted"/>
<reference evidence="9" key="8">
    <citation type="submission" date="2021-03" db="EMBL/GenBank/DDBJ databases">
        <title>Complete genome sequencing of Acinetobacter baumannii.</title>
        <authorList>
            <person name="Yadav B."/>
            <person name="Makwana N."/>
            <person name="Kharat A.S."/>
            <person name="Veeraraghavan B."/>
            <person name="Vijayakumar S."/>
            <person name="Priya M."/>
        </authorList>
    </citation>
    <scope>NUCLEOTIDE SEQUENCE</scope>
    <source>
        <strain evidence="9">KSK6</strain>
    </source>
</reference>
<evidence type="ECO:0000313" key="12">
    <source>
        <dbReference type="Proteomes" id="UP000223291"/>
    </source>
</evidence>
<evidence type="ECO:0000313" key="8">
    <source>
        <dbReference type="EMBL" id="PQL81418.1"/>
    </source>
</evidence>
<evidence type="ECO:0000313" key="17">
    <source>
        <dbReference type="Proteomes" id="UP000470018"/>
    </source>
</evidence>
<organism evidence="4 18">
    <name type="scientific">Acinetobacter baumannii</name>
    <dbReference type="NCBI Taxonomy" id="470"/>
    <lineage>
        <taxon>Bacteria</taxon>
        <taxon>Pseudomonadati</taxon>
        <taxon>Pseudomonadota</taxon>
        <taxon>Gammaproteobacteria</taxon>
        <taxon>Moraxellales</taxon>
        <taxon>Moraxellaceae</taxon>
        <taxon>Acinetobacter</taxon>
        <taxon>Acinetobacter calcoaceticus/baumannii complex</taxon>
    </lineage>
</organism>
<dbReference type="Proteomes" id="UP000315888">
    <property type="component" value="Unassembled WGS sequence"/>
</dbReference>
<dbReference type="Proteomes" id="UP000664966">
    <property type="component" value="Chromosome"/>
</dbReference>